<proteinExistence type="predicted"/>
<dbReference type="OrthoDB" id="1522602at2"/>
<evidence type="ECO:0000259" key="1">
    <source>
        <dbReference type="Pfam" id="PF17116"/>
    </source>
</evidence>
<organism evidence="2 3">
    <name type="scientific">Daejeonella rubra</name>
    <dbReference type="NCBI Taxonomy" id="990371"/>
    <lineage>
        <taxon>Bacteria</taxon>
        <taxon>Pseudomonadati</taxon>
        <taxon>Bacteroidota</taxon>
        <taxon>Sphingobacteriia</taxon>
        <taxon>Sphingobacteriales</taxon>
        <taxon>Sphingobacteriaceae</taxon>
        <taxon>Daejeonella</taxon>
    </lineage>
</organism>
<name>A0A1G9XUR9_9SPHI</name>
<keyword evidence="3" id="KW-1185">Reference proteome</keyword>
<gene>
    <name evidence="2" type="ORF">SAMN05421813_13232</name>
</gene>
<evidence type="ECO:0000313" key="3">
    <source>
        <dbReference type="Proteomes" id="UP000199226"/>
    </source>
</evidence>
<feature type="domain" description="Type 9 secretion system plug protein N-terminal" evidence="1">
    <location>
        <begin position="46"/>
        <end position="170"/>
    </location>
</feature>
<sequence length="431" mass="50561">MKKISVLIPLILAFTIGFGQKKVRVRAPEAPFNTIRYENYTYIPEIRTVEFYNRTKEQSIPVYILGSTENLLLGFDDLRAGSRNITYSIEHCDFEWKSSRLSPIDYLDGFSEDRIIDYRNSFNTLQKFTHYELSIPNLTIKPKISGNYLLKIYEDNDQRKILITKRFFVVDPQTTIAAEITRSNNVADRDQMQKINFLINHGQVVINNPYTEAKVRVLQNGRHDNSQSLNRPTFIRPNQLVYNDMRMMDFKAGNEFRRFDLRSLRFRTERVGKIEQDTVNNVYLLTDVTENRSGYTFINDENGAFYVRNLDGRDNRTDADYTTVHLSLSAKKPATNGNLYVVGQFNDYRLIDKLDYDESRNRFNGSIFIKQGLIDYHYVWVSEDGKTRDDVLFDGSHFETENYYQIFFYYRKPGSRWDELIGFTQSGSSPD</sequence>
<accession>A0A1G9XUR9</accession>
<evidence type="ECO:0000313" key="2">
    <source>
        <dbReference type="EMBL" id="SDN00156.1"/>
    </source>
</evidence>
<dbReference type="EMBL" id="FNHH01000032">
    <property type="protein sequence ID" value="SDN00156.1"/>
    <property type="molecule type" value="Genomic_DNA"/>
</dbReference>
<dbReference type="AlphaFoldDB" id="A0A1G9XUR9"/>
<reference evidence="3" key="1">
    <citation type="submission" date="2016-10" db="EMBL/GenBank/DDBJ databases">
        <authorList>
            <person name="Varghese N."/>
            <person name="Submissions S."/>
        </authorList>
    </citation>
    <scope>NUCLEOTIDE SEQUENCE [LARGE SCALE GENOMIC DNA]</scope>
    <source>
        <strain evidence="3">DSM 24536</strain>
    </source>
</reference>
<protein>
    <recommendedName>
        <fullName evidence="1">Type 9 secretion system plug protein N-terminal domain-containing protein</fullName>
    </recommendedName>
</protein>
<dbReference type="Pfam" id="PF17116">
    <property type="entry name" value="T9SS_plug_1st"/>
    <property type="match status" value="1"/>
</dbReference>
<dbReference type="InterPro" id="IPR031345">
    <property type="entry name" value="T9SS_Plug_N"/>
</dbReference>
<dbReference type="STRING" id="990371.SAMN05421813_13232"/>
<dbReference type="RefSeq" id="WP_090706681.1">
    <property type="nucleotide sequence ID" value="NZ_FNHH01000032.1"/>
</dbReference>
<dbReference type="Proteomes" id="UP000199226">
    <property type="component" value="Unassembled WGS sequence"/>
</dbReference>